<dbReference type="PANTHER" id="PTHR11413">
    <property type="entry name" value="CYSTATIN FAMILY MEMBER"/>
    <property type="match status" value="1"/>
</dbReference>
<dbReference type="InterPro" id="IPR027214">
    <property type="entry name" value="Cystatin"/>
</dbReference>
<dbReference type="AlphaFoldDB" id="A0A7J6G6I7"/>
<name>A0A7J6G6I7_CANSA</name>
<dbReference type="CDD" id="cd00042">
    <property type="entry name" value="CY"/>
    <property type="match status" value="1"/>
</dbReference>
<protein>
    <recommendedName>
        <fullName evidence="3">Cysteine proteinase inhibitor</fullName>
    </recommendedName>
</protein>
<evidence type="ECO:0000313" key="6">
    <source>
        <dbReference type="Proteomes" id="UP000583929"/>
    </source>
</evidence>
<dbReference type="Gene3D" id="3.10.450.10">
    <property type="match status" value="1"/>
</dbReference>
<keyword evidence="6" id="KW-1185">Reference proteome</keyword>
<reference evidence="5 6" key="1">
    <citation type="journal article" date="2020" name="bioRxiv">
        <title>Sequence and annotation of 42 cannabis genomes reveals extensive copy number variation in cannabinoid synthesis and pathogen resistance genes.</title>
        <authorList>
            <person name="Mckernan K.J."/>
            <person name="Helbert Y."/>
            <person name="Kane L.T."/>
            <person name="Ebling H."/>
            <person name="Zhang L."/>
            <person name="Liu B."/>
            <person name="Eaton Z."/>
            <person name="Mclaughlin S."/>
            <person name="Kingan S."/>
            <person name="Baybayan P."/>
            <person name="Concepcion G."/>
            <person name="Jordan M."/>
            <person name="Riva A."/>
            <person name="Barbazuk W."/>
            <person name="Harkins T."/>
        </authorList>
    </citation>
    <scope>NUCLEOTIDE SEQUENCE [LARGE SCALE GENOMIC DNA]</scope>
    <source>
        <strain evidence="6">cv. Jamaican Lion 4</strain>
        <tissue evidence="5">Leaf</tissue>
    </source>
</reference>
<comment type="caution">
    <text evidence="5">The sequence shown here is derived from an EMBL/GenBank/DDBJ whole genome shotgun (WGS) entry which is preliminary data.</text>
</comment>
<dbReference type="Proteomes" id="UP000583929">
    <property type="component" value="Unassembled WGS sequence"/>
</dbReference>
<organism evidence="5 6">
    <name type="scientific">Cannabis sativa</name>
    <name type="common">Hemp</name>
    <name type="synonym">Marijuana</name>
    <dbReference type="NCBI Taxonomy" id="3483"/>
    <lineage>
        <taxon>Eukaryota</taxon>
        <taxon>Viridiplantae</taxon>
        <taxon>Streptophyta</taxon>
        <taxon>Embryophyta</taxon>
        <taxon>Tracheophyta</taxon>
        <taxon>Spermatophyta</taxon>
        <taxon>Magnoliopsida</taxon>
        <taxon>eudicotyledons</taxon>
        <taxon>Gunneridae</taxon>
        <taxon>Pentapetalae</taxon>
        <taxon>rosids</taxon>
        <taxon>fabids</taxon>
        <taxon>Rosales</taxon>
        <taxon>Cannabaceae</taxon>
        <taxon>Cannabis</taxon>
    </lineage>
</organism>
<keyword evidence="2 3" id="KW-0789">Thiol protease inhibitor</keyword>
<dbReference type="SUPFAM" id="SSF54403">
    <property type="entry name" value="Cystatin/monellin"/>
    <property type="match status" value="1"/>
</dbReference>
<proteinExistence type="inferred from homology"/>
<dbReference type="EMBL" id="JAATIQ010000136">
    <property type="protein sequence ID" value="KAF4378457.1"/>
    <property type="molecule type" value="Genomic_DNA"/>
</dbReference>
<dbReference type="SMART" id="SM00043">
    <property type="entry name" value="CY"/>
    <property type="match status" value="1"/>
</dbReference>
<evidence type="ECO:0000256" key="3">
    <source>
        <dbReference type="RuleBase" id="RU362130"/>
    </source>
</evidence>
<dbReference type="Pfam" id="PF16845">
    <property type="entry name" value="SQAPI"/>
    <property type="match status" value="1"/>
</dbReference>
<dbReference type="OrthoDB" id="665600at2759"/>
<evidence type="ECO:0000256" key="1">
    <source>
        <dbReference type="ARBA" id="ARBA00022690"/>
    </source>
</evidence>
<accession>A0A7J6G6I7</accession>
<sequence length="107" mass="12105">MEEVGILREVEGFENDPMIEELGRFAIDEHNKKENVNNGGSVLELVKIAYANQQEVVSGMMYYMQLHALDTDQGITFLYVSPVLVKSQDNSKEAQSLVLLRVLKDDD</sequence>
<dbReference type="GO" id="GO:0004869">
    <property type="term" value="F:cysteine-type endopeptidase inhibitor activity"/>
    <property type="evidence" value="ECO:0007669"/>
    <property type="project" value="UniProtKB-KW"/>
</dbReference>
<keyword evidence="1 3" id="KW-0646">Protease inhibitor</keyword>
<accession>A0A803PYI8</accession>
<evidence type="ECO:0000313" key="5">
    <source>
        <dbReference type="EMBL" id="KAF4378457.1"/>
    </source>
</evidence>
<dbReference type="PANTHER" id="PTHR11413:SF116">
    <property type="entry name" value="MULTICYSTATIN"/>
    <property type="match status" value="1"/>
</dbReference>
<evidence type="ECO:0000259" key="4">
    <source>
        <dbReference type="SMART" id="SM00043"/>
    </source>
</evidence>
<gene>
    <name evidence="5" type="ORF">G4B88_027517</name>
</gene>
<dbReference type="InterPro" id="IPR046350">
    <property type="entry name" value="Cystatin_sf"/>
</dbReference>
<evidence type="ECO:0000256" key="2">
    <source>
        <dbReference type="ARBA" id="ARBA00022704"/>
    </source>
</evidence>
<comment type="similarity">
    <text evidence="3">Belongs to the cystatin family. Phytocystatin subfamily.</text>
</comment>
<feature type="domain" description="Cystatin" evidence="4">
    <location>
        <begin position="2"/>
        <end position="100"/>
    </location>
</feature>
<dbReference type="InterPro" id="IPR000010">
    <property type="entry name" value="Cystatin_dom"/>
</dbReference>